<protein>
    <submittedName>
        <fullName evidence="10">Putative ABC transport system permease protein</fullName>
    </submittedName>
</protein>
<evidence type="ECO:0000313" key="11">
    <source>
        <dbReference type="Proteomes" id="UP000535890"/>
    </source>
</evidence>
<dbReference type="RefSeq" id="WP_179796465.1">
    <property type="nucleotide sequence ID" value="NZ_BAABHP010000022.1"/>
</dbReference>
<reference evidence="10 11" key="1">
    <citation type="submission" date="2020-07" db="EMBL/GenBank/DDBJ databases">
        <title>Sequencing the genomes of 1000 actinobacteria strains.</title>
        <authorList>
            <person name="Klenk H.-P."/>
        </authorList>
    </citation>
    <scope>NUCLEOTIDE SEQUENCE [LARGE SCALE GENOMIC DNA]</scope>
    <source>
        <strain evidence="10 11">DSM 45772</strain>
    </source>
</reference>
<dbReference type="PANTHER" id="PTHR30572">
    <property type="entry name" value="MEMBRANE COMPONENT OF TRANSPORTER-RELATED"/>
    <property type="match status" value="1"/>
</dbReference>
<dbReference type="Proteomes" id="UP000535890">
    <property type="component" value="Unassembled WGS sequence"/>
</dbReference>
<evidence type="ECO:0000256" key="7">
    <source>
        <dbReference type="SAM" id="Phobius"/>
    </source>
</evidence>
<keyword evidence="2" id="KW-1003">Cell membrane</keyword>
<dbReference type="EMBL" id="JACCBN010000001">
    <property type="protein sequence ID" value="NYD39106.1"/>
    <property type="molecule type" value="Genomic_DNA"/>
</dbReference>
<gene>
    <name evidence="10" type="ORF">BJ983_005208</name>
</gene>
<evidence type="ECO:0000256" key="4">
    <source>
        <dbReference type="ARBA" id="ARBA00022989"/>
    </source>
</evidence>
<evidence type="ECO:0000256" key="1">
    <source>
        <dbReference type="ARBA" id="ARBA00004651"/>
    </source>
</evidence>
<keyword evidence="11" id="KW-1185">Reference proteome</keyword>
<evidence type="ECO:0000256" key="2">
    <source>
        <dbReference type="ARBA" id="ARBA00022475"/>
    </source>
</evidence>
<evidence type="ECO:0000259" key="9">
    <source>
        <dbReference type="Pfam" id="PF12704"/>
    </source>
</evidence>
<feature type="domain" description="MacB-like periplasmic core" evidence="9">
    <location>
        <begin position="21"/>
        <end position="247"/>
    </location>
</feature>
<feature type="transmembrane region" description="Helical" evidence="7">
    <location>
        <begin position="366"/>
        <end position="389"/>
    </location>
</feature>
<dbReference type="Pfam" id="PF02687">
    <property type="entry name" value="FtsX"/>
    <property type="match status" value="1"/>
</dbReference>
<dbReference type="GO" id="GO:0005886">
    <property type="term" value="C:plasma membrane"/>
    <property type="evidence" value="ECO:0007669"/>
    <property type="project" value="UniProtKB-SubCell"/>
</dbReference>
<feature type="transmembrane region" description="Helical" evidence="7">
    <location>
        <begin position="279"/>
        <end position="307"/>
    </location>
</feature>
<evidence type="ECO:0000313" key="10">
    <source>
        <dbReference type="EMBL" id="NYD39106.1"/>
    </source>
</evidence>
<name>A0A7Y9E148_9PSEU</name>
<accession>A0A7Y9E148</accession>
<dbReference type="InterPro" id="IPR050250">
    <property type="entry name" value="Macrolide_Exporter_MacB"/>
</dbReference>
<evidence type="ECO:0000256" key="3">
    <source>
        <dbReference type="ARBA" id="ARBA00022692"/>
    </source>
</evidence>
<comment type="similarity">
    <text evidence="6">Belongs to the ABC-4 integral membrane protein family.</text>
</comment>
<comment type="caution">
    <text evidence="10">The sequence shown here is derived from an EMBL/GenBank/DDBJ whole genome shotgun (WGS) entry which is preliminary data.</text>
</comment>
<organism evidence="10 11">
    <name type="scientific">Actinomycetospora corticicola</name>
    <dbReference type="NCBI Taxonomy" id="663602"/>
    <lineage>
        <taxon>Bacteria</taxon>
        <taxon>Bacillati</taxon>
        <taxon>Actinomycetota</taxon>
        <taxon>Actinomycetes</taxon>
        <taxon>Pseudonocardiales</taxon>
        <taxon>Pseudonocardiaceae</taxon>
        <taxon>Actinomycetospora</taxon>
    </lineage>
</organism>
<dbReference type="Pfam" id="PF12704">
    <property type="entry name" value="MacB_PCD"/>
    <property type="match status" value="1"/>
</dbReference>
<evidence type="ECO:0000256" key="5">
    <source>
        <dbReference type="ARBA" id="ARBA00023136"/>
    </source>
</evidence>
<keyword evidence="5 7" id="KW-0472">Membrane</keyword>
<feature type="transmembrane region" description="Helical" evidence="7">
    <location>
        <begin position="328"/>
        <end position="354"/>
    </location>
</feature>
<comment type="subcellular location">
    <subcellularLocation>
        <location evidence="1">Cell membrane</location>
        <topology evidence="1">Multi-pass membrane protein</topology>
    </subcellularLocation>
</comment>
<keyword evidence="3 7" id="KW-0812">Transmembrane</keyword>
<evidence type="ECO:0000259" key="8">
    <source>
        <dbReference type="Pfam" id="PF02687"/>
    </source>
</evidence>
<feature type="domain" description="ABC3 transporter permease C-terminal" evidence="8">
    <location>
        <begin position="288"/>
        <end position="397"/>
    </location>
</feature>
<evidence type="ECO:0000256" key="6">
    <source>
        <dbReference type="ARBA" id="ARBA00038076"/>
    </source>
</evidence>
<dbReference type="InterPro" id="IPR025857">
    <property type="entry name" value="MacB_PCD"/>
</dbReference>
<dbReference type="AlphaFoldDB" id="A0A7Y9E148"/>
<keyword evidence="4 7" id="KW-1133">Transmembrane helix</keyword>
<proteinExistence type="inferred from homology"/>
<dbReference type="GO" id="GO:0022857">
    <property type="term" value="F:transmembrane transporter activity"/>
    <property type="evidence" value="ECO:0007669"/>
    <property type="project" value="TreeGrafter"/>
</dbReference>
<feature type="transmembrane region" description="Helical" evidence="7">
    <location>
        <begin position="21"/>
        <end position="42"/>
    </location>
</feature>
<dbReference type="InterPro" id="IPR003838">
    <property type="entry name" value="ABC3_permease_C"/>
</dbReference>
<sequence length="406" mass="41181">MNVVEIVRFAVAGLLANRLRSLLTMLGIIIGIAAVILLTALGNGAAQYIQGQITGLGANSITVIPRTAGASAGSTSGASARPLTAEDAAAIADPQGAPDVAYVAPVVQTSVNAASGRNSTTATVVGSTPDYFPGSNTKIAAGRAYDAADLDAARKVALIGRTVADDVFGVDSTPLGQVILLDNVPFQVIGVLEARGQGGGLANPDQNVLAPVSAVQSSLTGYGNLSQIVVGARSTDAQAAAESEINSILDRRHGIATPDDRDYQVISSRQLAQVLDQTLSAFSLLLAAIAAISLVVGGIGITNIMLVSVTERTREIGIRKALGAPPSAILGQFLVESVILSVLGGLLGVAVGTAGTLIPLGDFKPVVVPSAVVLAVAVSVAIGVFFGGYPARRASRLRPIEALRRE</sequence>
<dbReference type="PANTHER" id="PTHR30572:SF4">
    <property type="entry name" value="ABC TRANSPORTER PERMEASE YTRF"/>
    <property type="match status" value="1"/>
</dbReference>